<evidence type="ECO:0000256" key="1">
    <source>
        <dbReference type="ARBA" id="ARBA00022660"/>
    </source>
</evidence>
<feature type="transmembrane region" description="Helical" evidence="2">
    <location>
        <begin position="411"/>
        <end position="429"/>
    </location>
</feature>
<dbReference type="GO" id="GO:0020037">
    <property type="term" value="F:heme binding"/>
    <property type="evidence" value="ECO:0007669"/>
    <property type="project" value="InterPro"/>
</dbReference>
<dbReference type="PROSITE" id="PS50855">
    <property type="entry name" value="COX1"/>
    <property type="match status" value="1"/>
</dbReference>
<keyword evidence="5" id="KW-1185">Reference proteome</keyword>
<dbReference type="PANTHER" id="PTHR10422">
    <property type="entry name" value="CYTOCHROME C OXIDASE SUBUNIT 1"/>
    <property type="match status" value="1"/>
</dbReference>
<reference evidence="4 5" key="1">
    <citation type="journal article" date="2019" name="Microorganisms">
        <title>Genome Insights into the Novel Species Microvirga brassicacearum, a Rapeseed Endophyte with Biotechnological Potential.</title>
        <authorList>
            <person name="Jimenez-Gomez A."/>
            <person name="Saati-Santamaria Z."/>
            <person name="Igual J.M."/>
            <person name="Rivas R."/>
            <person name="Mateos P.F."/>
            <person name="Garcia-Fraile P."/>
        </authorList>
    </citation>
    <scope>NUCLEOTIDE SEQUENCE [LARGE SCALE GENOMIC DNA]</scope>
    <source>
        <strain evidence="4 5">CDVBN77</strain>
    </source>
</reference>
<feature type="transmembrane region" description="Helical" evidence="2">
    <location>
        <begin position="217"/>
        <end position="238"/>
    </location>
</feature>
<dbReference type="PANTHER" id="PTHR10422:SF40">
    <property type="entry name" value="CYTOCHROME C OXIDASE SUBUNIT I"/>
    <property type="match status" value="1"/>
</dbReference>
<keyword evidence="2" id="KW-0472">Membrane</keyword>
<dbReference type="InterPro" id="IPR000883">
    <property type="entry name" value="Cyt_C_Oxase_1"/>
</dbReference>
<feature type="transmembrane region" description="Helical" evidence="2">
    <location>
        <begin position="167"/>
        <end position="197"/>
    </location>
</feature>
<gene>
    <name evidence="4" type="ORF">FEZ63_03650</name>
</gene>
<name>A0A5N3PHK5_9HYPH</name>
<feature type="transmembrane region" description="Helical" evidence="2">
    <location>
        <begin position="250"/>
        <end position="268"/>
    </location>
</feature>
<dbReference type="SUPFAM" id="SSF81442">
    <property type="entry name" value="Cytochrome c oxidase subunit I-like"/>
    <property type="match status" value="1"/>
</dbReference>
<keyword evidence="2" id="KW-0812">Transmembrane</keyword>
<organism evidence="4 5">
    <name type="scientific">Microvirga brassicacearum</name>
    <dbReference type="NCBI Taxonomy" id="2580413"/>
    <lineage>
        <taxon>Bacteria</taxon>
        <taxon>Pseudomonadati</taxon>
        <taxon>Pseudomonadota</taxon>
        <taxon>Alphaproteobacteria</taxon>
        <taxon>Hyphomicrobiales</taxon>
        <taxon>Methylobacteriaceae</taxon>
        <taxon>Microvirga</taxon>
    </lineage>
</organism>
<feature type="transmembrane region" description="Helical" evidence="2">
    <location>
        <begin position="12"/>
        <end position="36"/>
    </location>
</feature>
<feature type="transmembrane region" description="Helical" evidence="2">
    <location>
        <begin position="56"/>
        <end position="79"/>
    </location>
</feature>
<accession>A0A5N3PHK5</accession>
<feature type="domain" description="Cytochrome oxidase subunit I profile" evidence="3">
    <location>
        <begin position="1"/>
        <end position="475"/>
    </location>
</feature>
<feature type="transmembrane region" description="Helical" evidence="2">
    <location>
        <begin position="288"/>
        <end position="311"/>
    </location>
</feature>
<evidence type="ECO:0000313" key="4">
    <source>
        <dbReference type="EMBL" id="KAB0269204.1"/>
    </source>
</evidence>
<dbReference type="InterPro" id="IPR023616">
    <property type="entry name" value="Cyt_c_oxase-like_su1_dom"/>
</dbReference>
<feature type="transmembrane region" description="Helical" evidence="2">
    <location>
        <begin position="372"/>
        <end position="391"/>
    </location>
</feature>
<dbReference type="Pfam" id="PF00115">
    <property type="entry name" value="COX1"/>
    <property type="match status" value="1"/>
</dbReference>
<keyword evidence="1" id="KW-0249">Electron transport</keyword>
<keyword evidence="2" id="KW-1133">Transmembrane helix</keyword>
<comment type="caution">
    <text evidence="4">The sequence shown here is derived from an EMBL/GenBank/DDBJ whole genome shotgun (WGS) entry which is preliminary data.</text>
</comment>
<feature type="transmembrane region" description="Helical" evidence="2">
    <location>
        <begin position="132"/>
        <end position="155"/>
    </location>
</feature>
<dbReference type="InterPro" id="IPR036927">
    <property type="entry name" value="Cyt_c_oxase-like_su1_sf"/>
</dbReference>
<keyword evidence="1" id="KW-0679">Respiratory chain</keyword>
<dbReference type="GO" id="GO:0004129">
    <property type="term" value="F:cytochrome-c oxidase activity"/>
    <property type="evidence" value="ECO:0007669"/>
    <property type="project" value="InterPro"/>
</dbReference>
<dbReference type="EMBL" id="VCMV01000003">
    <property type="protein sequence ID" value="KAB0269204.1"/>
    <property type="molecule type" value="Genomic_DNA"/>
</dbReference>
<dbReference type="PRINTS" id="PR01165">
    <property type="entry name" value="CYCOXIDASEI"/>
</dbReference>
<feature type="transmembrane region" description="Helical" evidence="2">
    <location>
        <begin position="509"/>
        <end position="529"/>
    </location>
</feature>
<evidence type="ECO:0000313" key="5">
    <source>
        <dbReference type="Proteomes" id="UP000325684"/>
    </source>
</evidence>
<dbReference type="AlphaFoldDB" id="A0A5N3PHK5"/>
<feature type="transmembrane region" description="Helical" evidence="2">
    <location>
        <begin position="332"/>
        <end position="352"/>
    </location>
</feature>
<feature type="transmembrane region" description="Helical" evidence="2">
    <location>
        <begin position="91"/>
        <end position="112"/>
    </location>
</feature>
<evidence type="ECO:0000259" key="3">
    <source>
        <dbReference type="PROSITE" id="PS50855"/>
    </source>
</evidence>
<protein>
    <submittedName>
        <fullName evidence="4">Cytochrome C oxidase subunit I</fullName>
    </submittedName>
</protein>
<proteinExistence type="predicted"/>
<feature type="transmembrane region" description="Helical" evidence="2">
    <location>
        <begin position="449"/>
        <end position="472"/>
    </location>
</feature>
<dbReference type="GO" id="GO:0016020">
    <property type="term" value="C:membrane"/>
    <property type="evidence" value="ECO:0007669"/>
    <property type="project" value="InterPro"/>
</dbReference>
<dbReference type="OrthoDB" id="9764568at2"/>
<sequence>MGERAVTHARRLTLAHLWVAFAAFAVAAVLGVWQMWARSPLPAPYLTAESYFTSVTAHGVSMAYVLTTFMVMGFGYYVAETALGRPLPLPRFAWLGFWLGIIGSAMTAVTIFAGNATVLFTFYPPLTASPFFYIGLVLVVVGSWIWCGLMLWAMLDFKRANPGVPVPLAMFATVANAVLWLWTTVGVAAELLFQIIPAAFGWNESVDVGLSRTLFSWTLHAIVYFWLLPAYIAFYTMAPQAAGGRLYSDTMGRLTFILFLIYSLPVGMHHLFMDPQQSSAFKFLQMSFTALVAAPTLLTVFTISASLEIAGRLRGGKGYFGWIAALPWERPMVLATGMAFFMLWFGGGGGLINMSFGMNAMVHNTSWVTAHFHLIFGGTVVIMYFAIAYAIWPTLTNRLPMSPRLQRLQLWLWFIGMMVMTLPWHYLGLQGQWRRVATFNYSDPIIAGWGPWVIVSLVGGIILLASALLFVWNLLQFHSARAVVATDLRPIYALAVHPPERVPAALNGFALWNVLVLVLMVAAYGYPIAQFFIIDAPEAIVHRVNGRG</sequence>
<evidence type="ECO:0000256" key="2">
    <source>
        <dbReference type="SAM" id="Phobius"/>
    </source>
</evidence>
<keyword evidence="1" id="KW-0813">Transport</keyword>
<dbReference type="GO" id="GO:0009060">
    <property type="term" value="P:aerobic respiration"/>
    <property type="evidence" value="ECO:0007669"/>
    <property type="project" value="InterPro"/>
</dbReference>
<dbReference type="Gene3D" id="1.20.210.10">
    <property type="entry name" value="Cytochrome c oxidase-like, subunit I domain"/>
    <property type="match status" value="1"/>
</dbReference>
<dbReference type="Proteomes" id="UP000325684">
    <property type="component" value="Unassembled WGS sequence"/>
</dbReference>